<dbReference type="EMBL" id="FZNZ01000015">
    <property type="protein sequence ID" value="SNR85910.1"/>
    <property type="molecule type" value="Genomic_DNA"/>
</dbReference>
<dbReference type="InterPro" id="IPR002577">
    <property type="entry name" value="HTH_HxlR"/>
</dbReference>
<dbReference type="RefSeq" id="WP_089366320.1">
    <property type="nucleotide sequence ID" value="NZ_CP023864.1"/>
</dbReference>
<dbReference type="GO" id="GO:0003677">
    <property type="term" value="F:DNA binding"/>
    <property type="evidence" value="ECO:0007669"/>
    <property type="project" value="UniProtKB-KW"/>
</dbReference>
<evidence type="ECO:0000256" key="3">
    <source>
        <dbReference type="ARBA" id="ARBA00023163"/>
    </source>
</evidence>
<keyword evidence="1" id="KW-0805">Transcription regulation</keyword>
<dbReference type="PANTHER" id="PTHR33204:SF39">
    <property type="entry name" value="TRANSCRIPTIONAL REGULATORY PROTEIN"/>
    <property type="match status" value="1"/>
</dbReference>
<evidence type="ECO:0000256" key="1">
    <source>
        <dbReference type="ARBA" id="ARBA00023015"/>
    </source>
</evidence>
<dbReference type="Proteomes" id="UP000198427">
    <property type="component" value="Unassembled WGS sequence"/>
</dbReference>
<dbReference type="InterPro" id="IPR036388">
    <property type="entry name" value="WH-like_DNA-bd_sf"/>
</dbReference>
<dbReference type="Gene3D" id="1.10.10.10">
    <property type="entry name" value="Winged helix-like DNA-binding domain superfamily/Winged helix DNA-binding domain"/>
    <property type="match status" value="1"/>
</dbReference>
<proteinExistence type="predicted"/>
<gene>
    <name evidence="4" type="ORF">SAMN06265364_11512</name>
</gene>
<dbReference type="GeneID" id="94030456"/>
<dbReference type="AlphaFoldDB" id="A0A2N9Y9Q8"/>
<sequence>MNRNEVRDALYPNCPVRNVLSRVGDKWSMLVLFTLENNRCQRFKELQRNIPDISQKMLTTTLKMLEGDGLIHREVFPEVPPRVEYSLTEKGKSLLPLIDNLLSWASENMDDIIESRRQYLLK</sequence>
<dbReference type="KEGG" id="pje:CRM71_14155"/>
<dbReference type="SUPFAM" id="SSF46785">
    <property type="entry name" value="Winged helix' DNA-binding domain"/>
    <property type="match status" value="1"/>
</dbReference>
<dbReference type="InterPro" id="IPR036390">
    <property type="entry name" value="WH_DNA-bd_sf"/>
</dbReference>
<keyword evidence="3" id="KW-0804">Transcription</keyword>
<organism evidence="4 5">
    <name type="scientific">Prevotella jejuni</name>
    <dbReference type="NCBI Taxonomy" id="1177574"/>
    <lineage>
        <taxon>Bacteria</taxon>
        <taxon>Pseudomonadati</taxon>
        <taxon>Bacteroidota</taxon>
        <taxon>Bacteroidia</taxon>
        <taxon>Bacteroidales</taxon>
        <taxon>Prevotellaceae</taxon>
        <taxon>Prevotella</taxon>
    </lineage>
</organism>
<dbReference type="Pfam" id="PF01638">
    <property type="entry name" value="HxlR"/>
    <property type="match status" value="1"/>
</dbReference>
<dbReference type="PANTHER" id="PTHR33204">
    <property type="entry name" value="TRANSCRIPTIONAL REGULATOR, MARR FAMILY"/>
    <property type="match status" value="1"/>
</dbReference>
<comment type="caution">
    <text evidence="4">The sequence shown here is derived from an EMBL/GenBank/DDBJ whole genome shotgun (WGS) entry which is preliminary data.</text>
</comment>
<evidence type="ECO:0000256" key="2">
    <source>
        <dbReference type="ARBA" id="ARBA00023125"/>
    </source>
</evidence>
<name>A0A2N9Y9Q8_9BACT</name>
<accession>A0A2N9Y9Q8</accession>
<protein>
    <submittedName>
        <fullName evidence="4">Transcriptional regulator, HxlR family</fullName>
    </submittedName>
</protein>
<dbReference type="PROSITE" id="PS51118">
    <property type="entry name" value="HTH_HXLR"/>
    <property type="match status" value="1"/>
</dbReference>
<keyword evidence="5" id="KW-1185">Reference proteome</keyword>
<evidence type="ECO:0000313" key="4">
    <source>
        <dbReference type="EMBL" id="SNR85910.1"/>
    </source>
</evidence>
<evidence type="ECO:0000313" key="5">
    <source>
        <dbReference type="Proteomes" id="UP000198427"/>
    </source>
</evidence>
<reference evidence="4 5" key="1">
    <citation type="submission" date="2017-06" db="EMBL/GenBank/DDBJ databases">
        <authorList>
            <person name="Varghese N."/>
            <person name="Submissions S."/>
        </authorList>
    </citation>
    <scope>NUCLEOTIDE SEQUENCE [LARGE SCALE GENOMIC DNA]</scope>
    <source>
        <strain evidence="4 5">DSM 26989</strain>
    </source>
</reference>
<dbReference type="OrthoDB" id="8231503at2"/>
<keyword evidence="2" id="KW-0238">DNA-binding</keyword>